<dbReference type="EC" id="6.3.4.3" evidence="5"/>
<dbReference type="RefSeq" id="XP_042633706.1">
    <property type="nucleotide sequence ID" value="XM_042777772.1"/>
</dbReference>
<dbReference type="OrthoDB" id="1845775at2759"/>
<evidence type="ECO:0000256" key="7">
    <source>
        <dbReference type="ARBA" id="ARBA00012859"/>
    </source>
</evidence>
<keyword evidence="10" id="KW-0436">Ligase</keyword>
<dbReference type="InterPro" id="IPR020630">
    <property type="entry name" value="THF_DH/CycHdrlase_cat_dom"/>
</dbReference>
<feature type="domain" description="Tetrahydrofolate dehydrogenase/cyclohydrolase NAD(P)-binding" evidence="21">
    <location>
        <begin position="274"/>
        <end position="421"/>
    </location>
</feature>
<comment type="similarity">
    <text evidence="3">In the C-terminal section; belongs to the formate--tetrahydrofolate ligase family.</text>
</comment>
<evidence type="ECO:0000313" key="22">
    <source>
        <dbReference type="RefSeq" id="XP_042633706.1"/>
    </source>
</evidence>
<keyword evidence="16" id="KW-0511">Multifunctional enzyme</keyword>
<dbReference type="FunFam" id="3.40.50.300:FF:001859">
    <property type="entry name" value="Formate--tetrahydrofolate ligase"/>
    <property type="match status" value="1"/>
</dbReference>
<evidence type="ECO:0000256" key="14">
    <source>
        <dbReference type="ARBA" id="ARBA00022857"/>
    </source>
</evidence>
<dbReference type="PANTHER" id="PTHR48099">
    <property type="entry name" value="C-1-TETRAHYDROFOLATE SYNTHASE, CYTOPLASMIC-RELATED"/>
    <property type="match status" value="1"/>
</dbReference>
<dbReference type="GeneID" id="109061507"/>
<dbReference type="GO" id="GO:0004329">
    <property type="term" value="F:formate-tetrahydrofolate ligase activity"/>
    <property type="evidence" value="ECO:0007669"/>
    <property type="project" value="UniProtKB-EC"/>
</dbReference>
<dbReference type="InterPro" id="IPR020867">
    <property type="entry name" value="THF_DH/CycHdrlase_CS"/>
</dbReference>
<dbReference type="SMR" id="A0A9Q9Z7Z5"/>
<dbReference type="AlphaFoldDB" id="A0A9Q9Z7Z5"/>
<comment type="catalytic activity">
    <reaction evidence="17">
        <text>(6R)-5,10-methenyltetrahydrofolate + H2O = (6R)-10-formyltetrahydrofolate + H(+)</text>
        <dbReference type="Rhea" id="RHEA:23700"/>
        <dbReference type="ChEBI" id="CHEBI:15377"/>
        <dbReference type="ChEBI" id="CHEBI:15378"/>
        <dbReference type="ChEBI" id="CHEBI:57455"/>
        <dbReference type="ChEBI" id="CHEBI:195366"/>
        <dbReference type="EC" id="3.5.4.9"/>
    </reaction>
</comment>
<evidence type="ECO:0000256" key="12">
    <source>
        <dbReference type="ARBA" id="ARBA00022801"/>
    </source>
</evidence>
<evidence type="ECO:0000256" key="10">
    <source>
        <dbReference type="ARBA" id="ARBA00022598"/>
    </source>
</evidence>
<dbReference type="Pfam" id="PF00763">
    <property type="entry name" value="THF_DHG_CYH"/>
    <property type="match status" value="1"/>
</dbReference>
<organism evidence="22">
    <name type="scientific">Cyprinus carpio</name>
    <name type="common">Common carp</name>
    <dbReference type="NCBI Taxonomy" id="7962"/>
    <lineage>
        <taxon>Eukaryota</taxon>
        <taxon>Metazoa</taxon>
        <taxon>Chordata</taxon>
        <taxon>Craniata</taxon>
        <taxon>Vertebrata</taxon>
        <taxon>Euteleostomi</taxon>
        <taxon>Actinopterygii</taxon>
        <taxon>Neopterygii</taxon>
        <taxon>Teleostei</taxon>
        <taxon>Ostariophysi</taxon>
        <taxon>Cypriniformes</taxon>
        <taxon>Cyprinidae</taxon>
        <taxon>Cyprininae</taxon>
        <taxon>Cyprinus</taxon>
    </lineage>
</organism>
<keyword evidence="9" id="KW-0554">One-carbon metabolism</keyword>
<evidence type="ECO:0000256" key="19">
    <source>
        <dbReference type="ARBA" id="ARBA00059708"/>
    </source>
</evidence>
<dbReference type="HAMAP" id="MF_01576">
    <property type="entry name" value="THF_DHG_CYH"/>
    <property type="match status" value="1"/>
</dbReference>
<dbReference type="CTD" id="567587"/>
<comment type="similarity">
    <text evidence="2">In the N-terminal section; belongs to the tetrahydrofolate dehydrogenase/cyclohydrolase family.</text>
</comment>
<evidence type="ECO:0000259" key="20">
    <source>
        <dbReference type="Pfam" id="PF00763"/>
    </source>
</evidence>
<dbReference type="InterPro" id="IPR020631">
    <property type="entry name" value="THF_DH/CycHdrlase_NAD-bd_dom"/>
</dbReference>
<evidence type="ECO:0000256" key="11">
    <source>
        <dbReference type="ARBA" id="ARBA00022741"/>
    </source>
</evidence>
<dbReference type="FunFam" id="3.10.410.10:FF:000001">
    <property type="entry name" value="Putative formate--tetrahydrofolate ligase"/>
    <property type="match status" value="1"/>
</dbReference>
<dbReference type="GO" id="GO:0005524">
    <property type="term" value="F:ATP binding"/>
    <property type="evidence" value="ECO:0007669"/>
    <property type="project" value="UniProtKB-KW"/>
</dbReference>
<reference evidence="22" key="1">
    <citation type="submission" date="2025-08" db="UniProtKB">
        <authorList>
            <consortium name="RefSeq"/>
        </authorList>
    </citation>
    <scope>IDENTIFICATION</scope>
    <source>
        <tissue evidence="22">Muscle</tissue>
    </source>
</reference>
<keyword evidence="11" id="KW-0547">Nucleotide-binding</keyword>
<dbReference type="Proteomes" id="UP001155660">
    <property type="component" value="Chromosome A20"/>
</dbReference>
<dbReference type="FunFam" id="3.40.50.720:FF:000006">
    <property type="entry name" value="Bifunctional protein FolD"/>
    <property type="match status" value="1"/>
</dbReference>
<dbReference type="GO" id="GO:0004477">
    <property type="term" value="F:methenyltetrahydrofolate cyclohydrolase activity"/>
    <property type="evidence" value="ECO:0007669"/>
    <property type="project" value="UniProtKB-EC"/>
</dbReference>
<dbReference type="PROSITE" id="PS00722">
    <property type="entry name" value="FTHFS_2"/>
    <property type="match status" value="1"/>
</dbReference>
<keyword evidence="13" id="KW-0067">ATP-binding</keyword>
<dbReference type="GO" id="GO:0005829">
    <property type="term" value="C:cytosol"/>
    <property type="evidence" value="ECO:0007669"/>
    <property type="project" value="TreeGrafter"/>
</dbReference>
<dbReference type="GO" id="GO:0004488">
    <property type="term" value="F:methylenetetrahydrofolate dehydrogenase (NADP+) activity"/>
    <property type="evidence" value="ECO:0007669"/>
    <property type="project" value="UniProtKB-EC"/>
</dbReference>
<evidence type="ECO:0000256" key="3">
    <source>
        <dbReference type="ARBA" id="ARBA00006985"/>
    </source>
</evidence>
<evidence type="ECO:0000256" key="4">
    <source>
        <dbReference type="ARBA" id="ARBA00011738"/>
    </source>
</evidence>
<comment type="subunit">
    <text evidence="4">Homodimer.</text>
</comment>
<sequence>MEQPTSSTAQQLYFNLFGPVHAFLHKPCDCLSWSKLCSLDRAPLSACLHTRTGIAWNAAAGSSDNTLVWELHTAQFPVTAEETLAENSKEGVAGQALFSRSTVAGDVCHHCLFAPARSFEIPGQPAHHGNHCIWKQDCKTGEGAAEEGGSSDESVPRIPAWLGCAADGHLVGDRDDSNLYISMKLKAAAEIGINANHIRLPETATEDEVLQRIVAVNENPAVHGLIVQLPLDSINPMNTEKVTNAVAPEKDVDGLTSINAGKLSRGDLGDCFIPCTPNGCMELISQTGVSVMGKNAVVIGRSKIVGAPMHDLLLWNHATVTTCHSKTLDLAEQVGRADILVVGAGRAEMVKGEWVKEGAVVIDCGINHIPDSSKASGKRVVGDVHYPSAIERAGYITPVPGGVGPMTVAMLMKNTVESAKRFLQKYTPGKWNIEYTKKNPLEPQPSDAEISCSCQSKPIGQLAREVGLFSEEVEPYGRSRAKIRLDALKRMEKQPDGKYVVVTGITSTPLGEGKCTTTLGLAQALGAHLNINTFACVQEPSPGSFFGARGHGFILITGIAVGGGYSQIIPLEEVSLQPLGQHELISAASRVVMDTIKAHAYYESKLSEKALFDLLVPLKKGQRSVSPAQLNRLKKLGIEKSDPLTRTEIRRFVQLDIDPDTATDSGSLENEIMAILSLSSSEEEMQQRLAKIVVATNKSGDPVTTEDLDVSGPLAMLLKDALKPVLMQTVEGTPVFLHTSPLADIAQGSPSILADKLALKMVGSGGFVVTESGHGADIGLEKFFNIKCRYSGLRPDVVVIVATVRSLKMHGGAPPVQAGLPLPKEYSQENLKQLERGCCHLKRQVENAQAFGLPVIVAVNKFSGDTEAELELVCGQARQAGAFDAVQCTNWSEGGAGALALAEAVQRAAKLPGQFSFLYDTQIPAADKLRTVAQKMYGAKDIELSPKSKEKLALYTKQGFGNLPVCIAKTHLSLSNDPMLKGVPTNFMLPITDIKANVGAGFLCCLTESTNTEMDDPMWPCFHGNNLYSDSK</sequence>
<gene>
    <name evidence="22" type="primary">mthfd1a</name>
</gene>
<keyword evidence="15" id="KW-0560">Oxidoreductase</keyword>
<evidence type="ECO:0000256" key="15">
    <source>
        <dbReference type="ARBA" id="ARBA00023002"/>
    </source>
</evidence>
<evidence type="ECO:0000256" key="8">
    <source>
        <dbReference type="ARBA" id="ARBA00017592"/>
    </source>
</evidence>
<comment type="catalytic activity">
    <reaction evidence="18">
        <text>(6S)-5,6,7,8-tetrahydrofolate + formate + ATP = (6R)-10-formyltetrahydrofolate + ADP + phosphate</text>
        <dbReference type="Rhea" id="RHEA:20221"/>
        <dbReference type="ChEBI" id="CHEBI:15740"/>
        <dbReference type="ChEBI" id="CHEBI:30616"/>
        <dbReference type="ChEBI" id="CHEBI:43474"/>
        <dbReference type="ChEBI" id="CHEBI:57453"/>
        <dbReference type="ChEBI" id="CHEBI:195366"/>
        <dbReference type="ChEBI" id="CHEBI:456216"/>
        <dbReference type="EC" id="6.3.4.3"/>
    </reaction>
</comment>
<dbReference type="EC" id="1.5.1.5" evidence="7"/>
<dbReference type="PROSITE" id="PS00766">
    <property type="entry name" value="THF_DHG_CYH_1"/>
    <property type="match status" value="1"/>
</dbReference>
<dbReference type="KEGG" id="ccar:109061507"/>
<dbReference type="Pfam" id="PF01268">
    <property type="entry name" value="FTHFS"/>
    <property type="match status" value="1"/>
</dbReference>
<dbReference type="InterPro" id="IPR000559">
    <property type="entry name" value="Formate_THF_ligase"/>
</dbReference>
<dbReference type="InterPro" id="IPR020628">
    <property type="entry name" value="Formate_THF_ligase_CS"/>
</dbReference>
<name>A0A9Q9Z7Z5_CYPCA</name>
<evidence type="ECO:0000256" key="18">
    <source>
        <dbReference type="ARBA" id="ARBA00049033"/>
    </source>
</evidence>
<keyword evidence="12" id="KW-0378">Hydrolase</keyword>
<evidence type="ECO:0000256" key="6">
    <source>
        <dbReference type="ARBA" id="ARBA00012776"/>
    </source>
</evidence>
<evidence type="ECO:0000256" key="16">
    <source>
        <dbReference type="ARBA" id="ARBA00023268"/>
    </source>
</evidence>
<keyword evidence="14" id="KW-0521">NADP</keyword>
<evidence type="ECO:0000256" key="17">
    <source>
        <dbReference type="ARBA" id="ARBA00036357"/>
    </source>
</evidence>
<evidence type="ECO:0000256" key="2">
    <source>
        <dbReference type="ARBA" id="ARBA00005559"/>
    </source>
</evidence>
<evidence type="ECO:0000256" key="5">
    <source>
        <dbReference type="ARBA" id="ARBA00012295"/>
    </source>
</evidence>
<evidence type="ECO:0000256" key="1">
    <source>
        <dbReference type="ARBA" id="ARBA00004777"/>
    </source>
</evidence>
<protein>
    <recommendedName>
        <fullName evidence="8">C-1-tetrahydrofolate synthase, cytoplasmic</fullName>
        <ecNumber evidence="7">1.5.1.5</ecNumber>
        <ecNumber evidence="6">3.5.4.9</ecNumber>
        <ecNumber evidence="5">6.3.4.3</ecNumber>
    </recommendedName>
</protein>
<dbReference type="GO" id="GO:0035999">
    <property type="term" value="P:tetrahydrofolate interconversion"/>
    <property type="evidence" value="ECO:0007669"/>
    <property type="project" value="TreeGrafter"/>
</dbReference>
<evidence type="ECO:0000256" key="9">
    <source>
        <dbReference type="ARBA" id="ARBA00022563"/>
    </source>
</evidence>
<dbReference type="FunFam" id="3.40.50.10860:FF:000005">
    <property type="entry name" value="C-1-tetrahydrofolate synthase, cytoplasmic, putative"/>
    <property type="match status" value="1"/>
</dbReference>
<dbReference type="Pfam" id="PF02882">
    <property type="entry name" value="THF_DHG_CYH_C"/>
    <property type="match status" value="1"/>
</dbReference>
<evidence type="ECO:0000259" key="21">
    <source>
        <dbReference type="Pfam" id="PF02882"/>
    </source>
</evidence>
<comment type="pathway">
    <text evidence="1">One-carbon metabolism; tetrahydrofolate interconversion.</text>
</comment>
<accession>A0A9Q9Z7Z5</accession>
<dbReference type="CDD" id="cd01080">
    <property type="entry name" value="NAD_bind_m-THF_DH_Cyclohyd"/>
    <property type="match status" value="1"/>
</dbReference>
<dbReference type="PROSITE" id="PS00767">
    <property type="entry name" value="THF_DHG_CYH_2"/>
    <property type="match status" value="1"/>
</dbReference>
<dbReference type="InterPro" id="IPR000672">
    <property type="entry name" value="THF_DH/CycHdrlase"/>
</dbReference>
<dbReference type="EC" id="3.5.4.9" evidence="6"/>
<dbReference type="PANTHER" id="PTHR48099:SF1">
    <property type="entry name" value="C-1-TETRAHYDROFOLATE SYNTHASE, CYTOPLASMIC"/>
    <property type="match status" value="1"/>
</dbReference>
<evidence type="ECO:0000256" key="13">
    <source>
        <dbReference type="ARBA" id="ARBA00022840"/>
    </source>
</evidence>
<comment type="function">
    <text evidence="19">Trifunctional enzyme that catalyzes the interconversion of three forms of one-carbon-substituted tetrahydrofolate: (6R)-5,10-methylene-5,6,7,8-tetrahydrofolate, 5,10-methenyltetrahydrofolate and (6S)-10-formyltetrahydrofolate. These derivatives of tetrahydrofolate are differentially required in nucleotide and amino acid biosynthesis, (6S)-10-formyltetrahydrofolate being required for purine biosynthesis while (6R)-5,10-methylene-5,6,7,8-tetrahydrofolate is used for serine and methionine biosynthesis for instance.</text>
</comment>
<proteinExistence type="inferred from homology"/>
<feature type="domain" description="Tetrahydrofolate dehydrogenase/cyclohydrolase catalytic" evidence="20">
    <location>
        <begin position="170"/>
        <end position="253"/>
    </location>
</feature>